<dbReference type="Pfam" id="PF00805">
    <property type="entry name" value="Pentapeptide"/>
    <property type="match status" value="1"/>
</dbReference>
<dbReference type="Pfam" id="PF01381">
    <property type="entry name" value="HTH_3"/>
    <property type="match status" value="1"/>
</dbReference>
<keyword evidence="1" id="KW-0677">Repeat</keyword>
<evidence type="ECO:0000313" key="3">
    <source>
        <dbReference type="EMBL" id="GAA4171465.1"/>
    </source>
</evidence>
<dbReference type="Gene3D" id="2.160.20.80">
    <property type="entry name" value="E3 ubiquitin-protein ligase SopA"/>
    <property type="match status" value="1"/>
</dbReference>
<gene>
    <name evidence="3" type="ORF">GCM10022218_11560</name>
</gene>
<dbReference type="RefSeq" id="WP_346084820.1">
    <property type="nucleotide sequence ID" value="NZ_BAAAZK010000002.1"/>
</dbReference>
<name>A0ABP7ZVH5_9SPHI</name>
<dbReference type="EMBL" id="BAAAZK010000002">
    <property type="protein sequence ID" value="GAA4171465.1"/>
    <property type="molecule type" value="Genomic_DNA"/>
</dbReference>
<dbReference type="SUPFAM" id="SSF141571">
    <property type="entry name" value="Pentapeptide repeat-like"/>
    <property type="match status" value="1"/>
</dbReference>
<sequence length="307" mass="34661">MMLNSKSIGNKIAEARKKTNLSQAELAQQVSISPQAVGKWERGESMPDIVTLNRLAEILAVDLNYFSESFHRDQIDHMDRESADHQAYLTEPVSKSENQVGRSWDMSKGNWENADFSGLKNLKEQFSSSNIKNCKFINADLSGLILGKNNIELCDFSSSDLTNSKIQSSNLLKNQFNRCSFIDADFSRSNIGKCNFSDADFTGARFDTGCFESNEMTNTVLKNTSFKNTGISDVIFEGMIEDCHFEGCGFYKVKFQGATILNTFFKYNRKFKKVEFSDCKVDRLTYAFLKNNEANLTGITLLEESAY</sequence>
<dbReference type="PANTHER" id="PTHR47485:SF1">
    <property type="entry name" value="THYLAKOID LUMENAL 17.4 KDA PROTEIN, CHLOROPLASTIC"/>
    <property type="match status" value="1"/>
</dbReference>
<dbReference type="Gene3D" id="1.10.260.40">
    <property type="entry name" value="lambda repressor-like DNA-binding domains"/>
    <property type="match status" value="1"/>
</dbReference>
<protein>
    <recommendedName>
        <fullName evidence="2">HTH cro/C1-type domain-containing protein</fullName>
    </recommendedName>
</protein>
<organism evidence="3 4">
    <name type="scientific">Sphingobacterium ginsenosidimutans</name>
    <dbReference type="NCBI Taxonomy" id="687845"/>
    <lineage>
        <taxon>Bacteria</taxon>
        <taxon>Pseudomonadati</taxon>
        <taxon>Bacteroidota</taxon>
        <taxon>Sphingobacteriia</taxon>
        <taxon>Sphingobacteriales</taxon>
        <taxon>Sphingobacteriaceae</taxon>
        <taxon>Sphingobacterium</taxon>
    </lineage>
</organism>
<evidence type="ECO:0000256" key="1">
    <source>
        <dbReference type="ARBA" id="ARBA00022737"/>
    </source>
</evidence>
<evidence type="ECO:0000313" key="4">
    <source>
        <dbReference type="Proteomes" id="UP001500167"/>
    </source>
</evidence>
<dbReference type="Proteomes" id="UP001500167">
    <property type="component" value="Unassembled WGS sequence"/>
</dbReference>
<evidence type="ECO:0000259" key="2">
    <source>
        <dbReference type="PROSITE" id="PS50943"/>
    </source>
</evidence>
<proteinExistence type="predicted"/>
<dbReference type="PROSITE" id="PS50943">
    <property type="entry name" value="HTH_CROC1"/>
    <property type="match status" value="1"/>
</dbReference>
<dbReference type="PANTHER" id="PTHR47485">
    <property type="entry name" value="THYLAKOID LUMENAL 17.4 KDA PROTEIN, CHLOROPLASTIC"/>
    <property type="match status" value="1"/>
</dbReference>
<accession>A0ABP7ZVH5</accession>
<comment type="caution">
    <text evidence="3">The sequence shown here is derived from an EMBL/GenBank/DDBJ whole genome shotgun (WGS) entry which is preliminary data.</text>
</comment>
<dbReference type="SUPFAM" id="SSF47413">
    <property type="entry name" value="lambda repressor-like DNA-binding domains"/>
    <property type="match status" value="1"/>
</dbReference>
<dbReference type="CDD" id="cd00093">
    <property type="entry name" value="HTH_XRE"/>
    <property type="match status" value="1"/>
</dbReference>
<dbReference type="InterPro" id="IPR010982">
    <property type="entry name" value="Lambda_DNA-bd_dom_sf"/>
</dbReference>
<dbReference type="InterPro" id="IPR001646">
    <property type="entry name" value="5peptide_repeat"/>
</dbReference>
<dbReference type="SMART" id="SM00530">
    <property type="entry name" value="HTH_XRE"/>
    <property type="match status" value="1"/>
</dbReference>
<reference evidence="4" key="1">
    <citation type="journal article" date="2019" name="Int. J. Syst. Evol. Microbiol.">
        <title>The Global Catalogue of Microorganisms (GCM) 10K type strain sequencing project: providing services to taxonomists for standard genome sequencing and annotation.</title>
        <authorList>
            <consortium name="The Broad Institute Genomics Platform"/>
            <consortium name="The Broad Institute Genome Sequencing Center for Infectious Disease"/>
            <person name="Wu L."/>
            <person name="Ma J."/>
        </authorList>
    </citation>
    <scope>NUCLEOTIDE SEQUENCE [LARGE SCALE GENOMIC DNA]</scope>
    <source>
        <strain evidence="4">JCM 16722</strain>
    </source>
</reference>
<keyword evidence="4" id="KW-1185">Reference proteome</keyword>
<dbReference type="InterPro" id="IPR001387">
    <property type="entry name" value="Cro/C1-type_HTH"/>
</dbReference>
<feature type="domain" description="HTH cro/C1-type" evidence="2">
    <location>
        <begin position="12"/>
        <end position="66"/>
    </location>
</feature>